<feature type="signal peptide" evidence="1">
    <location>
        <begin position="1"/>
        <end position="23"/>
    </location>
</feature>
<dbReference type="OrthoDB" id="14727at2"/>
<keyword evidence="3" id="KW-1185">Reference proteome</keyword>
<dbReference type="EMBL" id="VWPJ01000005">
    <property type="protein sequence ID" value="KAA5606199.1"/>
    <property type="molecule type" value="Genomic_DNA"/>
</dbReference>
<organism evidence="2 3">
    <name type="scientific">Roseospira marina</name>
    <dbReference type="NCBI Taxonomy" id="140057"/>
    <lineage>
        <taxon>Bacteria</taxon>
        <taxon>Pseudomonadati</taxon>
        <taxon>Pseudomonadota</taxon>
        <taxon>Alphaproteobacteria</taxon>
        <taxon>Rhodospirillales</taxon>
        <taxon>Rhodospirillaceae</taxon>
        <taxon>Roseospira</taxon>
    </lineage>
</organism>
<comment type="caution">
    <text evidence="2">The sequence shown here is derived from an EMBL/GenBank/DDBJ whole genome shotgun (WGS) entry which is preliminary data.</text>
</comment>
<dbReference type="Proteomes" id="UP000324065">
    <property type="component" value="Unassembled WGS sequence"/>
</dbReference>
<sequence length="164" mass="16673">MLRFSVRSLVAGALLVGAPVAVAAASASEPAMPRAAASASEASVITVYKAPTCGCCGAWGEHLRAHGFTVIEKDTEALYKVKALAGVPDDLVSCHTATVDGYVIEGHVPATDIQRLLAEAPAATGLAVPGMPPAAPGMDVPGHDSPYAVLLFDGPDQPTVYATH</sequence>
<dbReference type="Pfam" id="PF04214">
    <property type="entry name" value="DUF411"/>
    <property type="match status" value="1"/>
</dbReference>
<keyword evidence="1" id="KW-0732">Signal</keyword>
<dbReference type="InterPro" id="IPR007332">
    <property type="entry name" value="DUF411"/>
</dbReference>
<reference evidence="2 3" key="1">
    <citation type="submission" date="2019-09" db="EMBL/GenBank/DDBJ databases">
        <title>Genome sequence of Roseospira marina, one of the more divergent members of the non-sulfur purple photosynthetic bacterial family, the Rhodospirillaceae.</title>
        <authorList>
            <person name="Meyer T."/>
            <person name="Kyndt J."/>
        </authorList>
    </citation>
    <scope>NUCLEOTIDE SEQUENCE [LARGE SCALE GENOMIC DNA]</scope>
    <source>
        <strain evidence="2 3">DSM 15113</strain>
    </source>
</reference>
<proteinExistence type="predicted"/>
<dbReference type="InterPro" id="IPR036249">
    <property type="entry name" value="Thioredoxin-like_sf"/>
</dbReference>
<evidence type="ECO:0000256" key="1">
    <source>
        <dbReference type="SAM" id="SignalP"/>
    </source>
</evidence>
<evidence type="ECO:0000313" key="2">
    <source>
        <dbReference type="EMBL" id="KAA5606199.1"/>
    </source>
</evidence>
<dbReference type="RefSeq" id="WP_150061722.1">
    <property type="nucleotide sequence ID" value="NZ_JACHII010000007.1"/>
</dbReference>
<protein>
    <submittedName>
        <fullName evidence="2">DUF411 domain-containing protein</fullName>
    </submittedName>
</protein>
<dbReference type="SUPFAM" id="SSF52833">
    <property type="entry name" value="Thioredoxin-like"/>
    <property type="match status" value="1"/>
</dbReference>
<gene>
    <name evidence="2" type="ORF">F1188_07180</name>
</gene>
<accession>A0A5M6IEL1</accession>
<dbReference type="AlphaFoldDB" id="A0A5M6IEL1"/>
<evidence type="ECO:0000313" key="3">
    <source>
        <dbReference type="Proteomes" id="UP000324065"/>
    </source>
</evidence>
<name>A0A5M6IEL1_9PROT</name>
<feature type="chain" id="PRO_5024424567" evidence="1">
    <location>
        <begin position="24"/>
        <end position="164"/>
    </location>
</feature>